<evidence type="ECO:0000313" key="2">
    <source>
        <dbReference type="Proteomes" id="UP000054630"/>
    </source>
</evidence>
<reference evidence="1 2" key="1">
    <citation type="submission" date="2015-01" db="EMBL/GenBank/DDBJ databases">
        <title>Evolution of Trichinella species and genotypes.</title>
        <authorList>
            <person name="Korhonen P.K."/>
            <person name="Edoardo P."/>
            <person name="Giuseppe L.R."/>
            <person name="Gasser R.B."/>
        </authorList>
    </citation>
    <scope>NUCLEOTIDE SEQUENCE [LARGE SCALE GENOMIC DNA]</scope>
    <source>
        <strain evidence="1">ISS37</strain>
    </source>
</reference>
<organism evidence="1 2">
    <name type="scientific">Trichinella nelsoni</name>
    <dbReference type="NCBI Taxonomy" id="6336"/>
    <lineage>
        <taxon>Eukaryota</taxon>
        <taxon>Metazoa</taxon>
        <taxon>Ecdysozoa</taxon>
        <taxon>Nematoda</taxon>
        <taxon>Enoplea</taxon>
        <taxon>Dorylaimia</taxon>
        <taxon>Trichinellida</taxon>
        <taxon>Trichinellidae</taxon>
        <taxon>Trichinella</taxon>
    </lineage>
</organism>
<dbReference type="AlphaFoldDB" id="A0A0V0SAK0"/>
<keyword evidence="2" id="KW-1185">Reference proteome</keyword>
<name>A0A0V0SAK0_9BILA</name>
<proteinExistence type="predicted"/>
<accession>A0A0V0SAK0</accession>
<comment type="caution">
    <text evidence="1">The sequence shown here is derived from an EMBL/GenBank/DDBJ whole genome shotgun (WGS) entry which is preliminary data.</text>
</comment>
<gene>
    <name evidence="1" type="ORF">T07_3656</name>
</gene>
<dbReference type="EMBL" id="JYDL01000022">
    <property type="protein sequence ID" value="KRX23739.1"/>
    <property type="molecule type" value="Genomic_DNA"/>
</dbReference>
<dbReference type="Proteomes" id="UP000054630">
    <property type="component" value="Unassembled WGS sequence"/>
</dbReference>
<evidence type="ECO:0000313" key="1">
    <source>
        <dbReference type="EMBL" id="KRX23739.1"/>
    </source>
</evidence>
<protein>
    <submittedName>
        <fullName evidence="1">Uncharacterized protein</fullName>
    </submittedName>
</protein>
<sequence>MIYCDNLLSANDFQVTKFINPIHRCYKVVFTSKTKQCIESSDINEHIHQITTVSYIHNSESLFGRQSVSRETCKQVEQQATRDKKISF</sequence>